<evidence type="ECO:0000256" key="5">
    <source>
        <dbReference type="ARBA" id="ARBA00023136"/>
    </source>
</evidence>
<dbReference type="GO" id="GO:0005886">
    <property type="term" value="C:plasma membrane"/>
    <property type="evidence" value="ECO:0007669"/>
    <property type="project" value="TreeGrafter"/>
</dbReference>
<dbReference type="PANTHER" id="PTHR24269">
    <property type="entry name" value="KREMEN PROTEIN"/>
    <property type="match status" value="1"/>
</dbReference>
<dbReference type="InterPro" id="IPR051836">
    <property type="entry name" value="Kremen_rcpt"/>
</dbReference>
<evidence type="ECO:0000259" key="7">
    <source>
        <dbReference type="PROSITE" id="PS51212"/>
    </source>
</evidence>
<dbReference type="Pfam" id="PF00024">
    <property type="entry name" value="PAN_1"/>
    <property type="match status" value="1"/>
</dbReference>
<dbReference type="OrthoDB" id="6137645at2759"/>
<keyword evidence="5" id="KW-0472">Membrane</keyword>
<keyword evidence="3" id="KW-0732">Signal</keyword>
<dbReference type="PROSITE" id="PS51212">
    <property type="entry name" value="WSC"/>
    <property type="match status" value="1"/>
</dbReference>
<dbReference type="Pfam" id="PF01822">
    <property type="entry name" value="WSC"/>
    <property type="match status" value="1"/>
</dbReference>
<gene>
    <name evidence="8" type="ORF">MEDL_31722</name>
</gene>
<evidence type="ECO:0000313" key="8">
    <source>
        <dbReference type="EMBL" id="CAG2218073.1"/>
    </source>
</evidence>
<keyword evidence="9" id="KW-1185">Reference proteome</keyword>
<dbReference type="AlphaFoldDB" id="A0A8S3SEK6"/>
<keyword evidence="6" id="KW-0325">Glycoprotein</keyword>
<dbReference type="Proteomes" id="UP000683360">
    <property type="component" value="Unassembled WGS sequence"/>
</dbReference>
<organism evidence="8 9">
    <name type="scientific">Mytilus edulis</name>
    <name type="common">Blue mussel</name>
    <dbReference type="NCBI Taxonomy" id="6550"/>
    <lineage>
        <taxon>Eukaryota</taxon>
        <taxon>Metazoa</taxon>
        <taxon>Spiralia</taxon>
        <taxon>Lophotrochozoa</taxon>
        <taxon>Mollusca</taxon>
        <taxon>Bivalvia</taxon>
        <taxon>Autobranchia</taxon>
        <taxon>Pteriomorphia</taxon>
        <taxon>Mytilida</taxon>
        <taxon>Mytiloidea</taxon>
        <taxon>Mytilidae</taxon>
        <taxon>Mytilinae</taxon>
        <taxon>Mytilus</taxon>
    </lineage>
</organism>
<evidence type="ECO:0000256" key="1">
    <source>
        <dbReference type="ARBA" id="ARBA00004167"/>
    </source>
</evidence>
<sequence>MQCSYFALGPADYLGCFKDYVNVKKFPCVYGAVFYTSLTIDFCFRGCADDGFKYAALMSIDRQWCLCGNESNVDLARTEPVSESECDTPCNGNLSQICGGRYRISLYRITTVSRDLEVKSVPTSQLYKTAFYGRAISSQPLKSEVMQSNGLIARVECAKACGDSIDCRAFSLSSHTKLCLLFGKTIQLCDANIIDPSTSVLNLV</sequence>
<evidence type="ECO:0000256" key="6">
    <source>
        <dbReference type="ARBA" id="ARBA00023180"/>
    </source>
</evidence>
<comment type="caution">
    <text evidence="8">The sequence shown here is derived from an EMBL/GenBank/DDBJ whole genome shotgun (WGS) entry which is preliminary data.</text>
</comment>
<proteinExistence type="predicted"/>
<dbReference type="InterPro" id="IPR003609">
    <property type="entry name" value="Pan_app"/>
</dbReference>
<evidence type="ECO:0000256" key="4">
    <source>
        <dbReference type="ARBA" id="ARBA00022989"/>
    </source>
</evidence>
<name>A0A8S3SEK6_MYTED</name>
<evidence type="ECO:0000256" key="2">
    <source>
        <dbReference type="ARBA" id="ARBA00022692"/>
    </source>
</evidence>
<dbReference type="SMART" id="SM00321">
    <property type="entry name" value="WSC"/>
    <property type="match status" value="1"/>
</dbReference>
<keyword evidence="4" id="KW-1133">Transmembrane helix</keyword>
<keyword evidence="2" id="KW-0812">Transmembrane</keyword>
<accession>A0A8S3SEK6</accession>
<dbReference type="PANTHER" id="PTHR24269:SF16">
    <property type="entry name" value="PROTEIN SLG1"/>
    <property type="match status" value="1"/>
</dbReference>
<dbReference type="EMBL" id="CAJPWZ010001585">
    <property type="protein sequence ID" value="CAG2218073.1"/>
    <property type="molecule type" value="Genomic_DNA"/>
</dbReference>
<feature type="domain" description="WSC" evidence="7">
    <location>
        <begin position="10"/>
        <end position="110"/>
    </location>
</feature>
<evidence type="ECO:0000256" key="3">
    <source>
        <dbReference type="ARBA" id="ARBA00022729"/>
    </source>
</evidence>
<protein>
    <recommendedName>
        <fullName evidence="7">WSC domain-containing protein</fullName>
    </recommendedName>
</protein>
<reference evidence="8" key="1">
    <citation type="submission" date="2021-03" db="EMBL/GenBank/DDBJ databases">
        <authorList>
            <person name="Bekaert M."/>
        </authorList>
    </citation>
    <scope>NUCLEOTIDE SEQUENCE</scope>
</reference>
<comment type="subcellular location">
    <subcellularLocation>
        <location evidence="1">Membrane</location>
        <topology evidence="1">Single-pass membrane protein</topology>
    </subcellularLocation>
</comment>
<evidence type="ECO:0000313" key="9">
    <source>
        <dbReference type="Proteomes" id="UP000683360"/>
    </source>
</evidence>
<dbReference type="InterPro" id="IPR002889">
    <property type="entry name" value="WSC_carb-bd"/>
</dbReference>